<feature type="signal peptide" evidence="2">
    <location>
        <begin position="1"/>
        <end position="21"/>
    </location>
</feature>
<dbReference type="OrthoDB" id="1427661at2"/>
<dbReference type="Gene3D" id="1.20.920.20">
    <property type="match status" value="1"/>
</dbReference>
<dbReference type="EMBL" id="AMSG01000003">
    <property type="protein sequence ID" value="EKF56015.1"/>
    <property type="molecule type" value="Genomic_DNA"/>
</dbReference>
<feature type="coiled-coil region" evidence="1">
    <location>
        <begin position="24"/>
        <end position="82"/>
    </location>
</feature>
<feature type="chain" id="PRO_5003865645" evidence="2">
    <location>
        <begin position="22"/>
        <end position="254"/>
    </location>
</feature>
<protein>
    <submittedName>
        <fullName evidence="3">OmpA-like periplasmic protein</fullName>
    </submittedName>
</protein>
<proteinExistence type="predicted"/>
<keyword evidence="2" id="KW-0732">Signal</keyword>
<gene>
    <name evidence="3" type="ORF">I215_03690</name>
</gene>
<evidence type="ECO:0000256" key="2">
    <source>
        <dbReference type="SAM" id="SignalP"/>
    </source>
</evidence>
<evidence type="ECO:0000313" key="4">
    <source>
        <dbReference type="Proteomes" id="UP000007364"/>
    </source>
</evidence>
<dbReference type="RefSeq" id="WP_008990611.1">
    <property type="nucleotide sequence ID" value="NZ_AMSG01000003.1"/>
</dbReference>
<organism evidence="3 4">
    <name type="scientific">Galbibacter marinus</name>
    <dbReference type="NCBI Taxonomy" id="555500"/>
    <lineage>
        <taxon>Bacteria</taxon>
        <taxon>Pseudomonadati</taxon>
        <taxon>Bacteroidota</taxon>
        <taxon>Flavobacteriia</taxon>
        <taxon>Flavobacteriales</taxon>
        <taxon>Flavobacteriaceae</taxon>
        <taxon>Galbibacter</taxon>
    </lineage>
</organism>
<dbReference type="Proteomes" id="UP000007364">
    <property type="component" value="Unassembled WGS sequence"/>
</dbReference>
<evidence type="ECO:0000256" key="1">
    <source>
        <dbReference type="SAM" id="Coils"/>
    </source>
</evidence>
<evidence type="ECO:0000313" key="3">
    <source>
        <dbReference type="EMBL" id="EKF56015.1"/>
    </source>
</evidence>
<keyword evidence="1" id="KW-0175">Coiled coil</keyword>
<dbReference type="eggNOG" id="COG1360">
    <property type="taxonomic scope" value="Bacteria"/>
</dbReference>
<dbReference type="AlphaFoldDB" id="K2PTU0"/>
<accession>K2PTU0</accession>
<comment type="caution">
    <text evidence="3">The sequence shown here is derived from an EMBL/GenBank/DDBJ whole genome shotgun (WGS) entry which is preliminary data.</text>
</comment>
<dbReference type="STRING" id="555500.I215_03690"/>
<name>K2PTU0_9FLAO</name>
<reference evidence="3 4" key="1">
    <citation type="journal article" date="2012" name="J. Bacteriol.">
        <title>Genome Sequence of Galbibacter marinum Type Strain ck-I2-15.</title>
        <authorList>
            <person name="Lai Q."/>
            <person name="Li C."/>
            <person name="Shao Z."/>
        </authorList>
    </citation>
    <scope>NUCLEOTIDE SEQUENCE [LARGE SCALE GENOMIC DNA]</scope>
    <source>
        <strain evidence="4">ck-I2-15</strain>
    </source>
</reference>
<keyword evidence="4" id="KW-1185">Reference proteome</keyword>
<sequence>MRTLTTSLLLVFAFSMSTTFAQSKKELREQVSALNNKLKVLEQTQADLGQAERKVSSLETQLEQLQTTNDGLMANMNKFLEASNQQSSTIGKTLEALQQREAQIKGIRDVFGAQDSIAILVITDLKRTLGENAQIGMSKGAITVQMEQSFLYGDKDKNLTIQETAKSFLNKIAVVANKYNQLSLSVVGDAGLEPEIGGPRVIGITSAFENDFEVAPNRLRSIVTNGFSSVVRVQLHPDFNDFYLDMKDDLKSGN</sequence>